<protein>
    <submittedName>
        <fullName evidence="6">DNA-directed RNA polymerase III subunit RPC4</fullName>
    </submittedName>
</protein>
<evidence type="ECO:0000313" key="6">
    <source>
        <dbReference type="EMBL" id="KAJ2806527.1"/>
    </source>
</evidence>
<feature type="region of interest" description="Disordered" evidence="5">
    <location>
        <begin position="1"/>
        <end position="125"/>
    </location>
</feature>
<dbReference type="OrthoDB" id="5836119at2759"/>
<comment type="caution">
    <text evidence="6">The sequence shown here is derived from an EMBL/GenBank/DDBJ whole genome shotgun (WGS) entry which is preliminary data.</text>
</comment>
<evidence type="ECO:0000256" key="2">
    <source>
        <dbReference type="ARBA" id="ARBA00022478"/>
    </source>
</evidence>
<evidence type="ECO:0000313" key="7">
    <source>
        <dbReference type="Proteomes" id="UP001140094"/>
    </source>
</evidence>
<feature type="compositionally biased region" description="Basic and acidic residues" evidence="5">
    <location>
        <begin position="91"/>
        <end position="102"/>
    </location>
</feature>
<keyword evidence="2 6" id="KW-0240">DNA-directed RNA polymerase</keyword>
<reference evidence="6" key="1">
    <citation type="submission" date="2022-07" db="EMBL/GenBank/DDBJ databases">
        <title>Phylogenomic reconstructions and comparative analyses of Kickxellomycotina fungi.</title>
        <authorList>
            <person name="Reynolds N.K."/>
            <person name="Stajich J.E."/>
            <person name="Barry K."/>
            <person name="Grigoriev I.V."/>
            <person name="Crous P."/>
            <person name="Smith M.E."/>
        </authorList>
    </citation>
    <scope>NUCLEOTIDE SEQUENCE</scope>
    <source>
        <strain evidence="6">NRRL 1565</strain>
    </source>
</reference>
<dbReference type="Proteomes" id="UP001140094">
    <property type="component" value="Unassembled WGS sequence"/>
</dbReference>
<evidence type="ECO:0000256" key="4">
    <source>
        <dbReference type="ARBA" id="ARBA00023242"/>
    </source>
</evidence>
<proteinExistence type="predicted"/>
<dbReference type="GO" id="GO:0042797">
    <property type="term" value="P:tRNA transcription by RNA polymerase III"/>
    <property type="evidence" value="ECO:0007669"/>
    <property type="project" value="TreeGrafter"/>
</dbReference>
<organism evidence="6 7">
    <name type="scientific">Coemansia guatemalensis</name>
    <dbReference type="NCBI Taxonomy" id="2761395"/>
    <lineage>
        <taxon>Eukaryota</taxon>
        <taxon>Fungi</taxon>
        <taxon>Fungi incertae sedis</taxon>
        <taxon>Zoopagomycota</taxon>
        <taxon>Kickxellomycotina</taxon>
        <taxon>Kickxellomycetes</taxon>
        <taxon>Kickxellales</taxon>
        <taxon>Kickxellaceae</taxon>
        <taxon>Coemansia</taxon>
    </lineage>
</organism>
<feature type="region of interest" description="Disordered" evidence="5">
    <location>
        <begin position="160"/>
        <end position="179"/>
    </location>
</feature>
<dbReference type="GO" id="GO:0003677">
    <property type="term" value="F:DNA binding"/>
    <property type="evidence" value="ECO:0007669"/>
    <property type="project" value="InterPro"/>
</dbReference>
<feature type="compositionally biased region" description="Polar residues" evidence="5">
    <location>
        <begin position="32"/>
        <end position="53"/>
    </location>
</feature>
<keyword evidence="4" id="KW-0539">Nucleus</keyword>
<evidence type="ECO:0000256" key="1">
    <source>
        <dbReference type="ARBA" id="ARBA00004123"/>
    </source>
</evidence>
<feature type="compositionally biased region" description="Gly residues" evidence="5">
    <location>
        <begin position="103"/>
        <end position="116"/>
    </location>
</feature>
<dbReference type="PANTHER" id="PTHR13408:SF0">
    <property type="entry name" value="DNA-DIRECTED RNA POLYMERASE III SUBUNIT RPC4"/>
    <property type="match status" value="1"/>
</dbReference>
<keyword evidence="3" id="KW-0804">Transcription</keyword>
<dbReference type="AlphaFoldDB" id="A0A9W8HX09"/>
<keyword evidence="7" id="KW-1185">Reference proteome</keyword>
<feature type="region of interest" description="Disordered" evidence="5">
    <location>
        <begin position="131"/>
        <end position="150"/>
    </location>
</feature>
<evidence type="ECO:0000256" key="3">
    <source>
        <dbReference type="ARBA" id="ARBA00023163"/>
    </source>
</evidence>
<sequence length="409" mass="42737">MSDTPDKKPHGGRRTLRGRGRGGSTTPGSSTDAPPSQRLSSLRDNPQASTSGTAKPAGKMKFTPKIPVRRNKREPAAPSSIKPEAAAQETKPAEQRLLDSKGVRGGGPQNGRGGRGNGRKRMELTQRITGPFAQGPASLGSHARRGPATASGIAYGGAAAKTEADDGGGGLNGQESPAVVRVTDYNERDGQDEFDVQTEEMALAAFEEMSRLQLDYDTADALGLGKSEGPAEEKLVVLQIPRIPEFELSKPVLQRRRVARQQQRIAQRQKAAAAAMDVDAAAVDVKPDIAALEKAEGADGDVTEVDVKPDVSAADAKHAETADSAAEEKAGDSDLAASVDGRAGTLVVLRSGAVKLKIGDVLFDVSRGADCQFLRGLLAVDVRGGSSSAYMLGNVDAQLLCTPDLDSIL</sequence>
<feature type="compositionally biased region" description="Basic residues" evidence="5">
    <location>
        <begin position="10"/>
        <end position="20"/>
    </location>
</feature>
<dbReference type="InterPro" id="IPR007811">
    <property type="entry name" value="RPC4"/>
</dbReference>
<evidence type="ECO:0000256" key="5">
    <source>
        <dbReference type="SAM" id="MobiDB-lite"/>
    </source>
</evidence>
<comment type="subcellular location">
    <subcellularLocation>
        <location evidence="1">Nucleus</location>
    </subcellularLocation>
</comment>
<accession>A0A9W8HX09</accession>
<gene>
    <name evidence="6" type="primary">POLR3D_3</name>
    <name evidence="6" type="ORF">H4R20_001654</name>
</gene>
<dbReference type="Pfam" id="PF05132">
    <property type="entry name" value="RNA_pol_Rpc4"/>
    <property type="match status" value="1"/>
</dbReference>
<dbReference type="PANTHER" id="PTHR13408">
    <property type="entry name" value="DNA-DIRECTED RNA POLYMERASE III"/>
    <property type="match status" value="1"/>
</dbReference>
<dbReference type="EMBL" id="JANBUO010000182">
    <property type="protein sequence ID" value="KAJ2806527.1"/>
    <property type="molecule type" value="Genomic_DNA"/>
</dbReference>
<dbReference type="GO" id="GO:0005666">
    <property type="term" value="C:RNA polymerase III complex"/>
    <property type="evidence" value="ECO:0007669"/>
    <property type="project" value="InterPro"/>
</dbReference>
<name>A0A9W8HX09_9FUNG</name>